<dbReference type="Proteomes" id="UP000036426">
    <property type="component" value="Unassembled WGS sequence"/>
</dbReference>
<proteinExistence type="predicted"/>
<evidence type="ECO:0000256" key="5">
    <source>
        <dbReference type="ARBA" id="ARBA00022989"/>
    </source>
</evidence>
<dbReference type="RefSeq" id="WP_047872686.1">
    <property type="nucleotide sequence ID" value="NZ_BMYC01000002.1"/>
</dbReference>
<evidence type="ECO:0000256" key="8">
    <source>
        <dbReference type="SAM" id="Phobius"/>
    </source>
</evidence>
<feature type="transmembrane region" description="Helical" evidence="8">
    <location>
        <begin position="450"/>
        <end position="470"/>
    </location>
</feature>
<dbReference type="InterPro" id="IPR000515">
    <property type="entry name" value="MetI-like"/>
</dbReference>
<feature type="transmembrane region" description="Helical" evidence="8">
    <location>
        <begin position="204"/>
        <end position="226"/>
    </location>
</feature>
<feature type="transmembrane region" description="Helical" evidence="8">
    <location>
        <begin position="334"/>
        <end position="357"/>
    </location>
</feature>
<evidence type="ECO:0000259" key="9">
    <source>
        <dbReference type="PROSITE" id="PS50928"/>
    </source>
</evidence>
<keyword evidence="4 8" id="KW-0812">Transmembrane</keyword>
<protein>
    <submittedName>
        <fullName evidence="10">Thiamine ABC transporter permease</fullName>
    </submittedName>
</protein>
<comment type="caution">
    <text evidence="10">The sequence shown here is derived from an EMBL/GenBank/DDBJ whole genome shotgun (WGS) entry which is preliminary data.</text>
</comment>
<organism evidence="10 11">
    <name type="scientific">Photobacterium aphoticum</name>
    <dbReference type="NCBI Taxonomy" id="754436"/>
    <lineage>
        <taxon>Bacteria</taxon>
        <taxon>Pseudomonadati</taxon>
        <taxon>Pseudomonadota</taxon>
        <taxon>Gammaproteobacteria</taxon>
        <taxon>Vibrionales</taxon>
        <taxon>Vibrionaceae</taxon>
        <taxon>Photobacterium</taxon>
    </lineage>
</organism>
<keyword evidence="5 8" id="KW-1133">Transmembrane helix</keyword>
<dbReference type="PATRIC" id="fig|754436.4.peg.373"/>
<evidence type="ECO:0000256" key="7">
    <source>
        <dbReference type="SAM" id="MobiDB-lite"/>
    </source>
</evidence>
<dbReference type="PROSITE" id="PS50928">
    <property type="entry name" value="ABC_TM1"/>
    <property type="match status" value="2"/>
</dbReference>
<dbReference type="InterPro" id="IPR035906">
    <property type="entry name" value="MetI-like_sf"/>
</dbReference>
<name>A0A0J1JLA5_9GAMM</name>
<evidence type="ECO:0000313" key="11">
    <source>
        <dbReference type="Proteomes" id="UP000036426"/>
    </source>
</evidence>
<dbReference type="PANTHER" id="PTHR30183">
    <property type="entry name" value="MOLYBDENUM TRANSPORT SYSTEM PERMEASE PROTEIN MODB"/>
    <property type="match status" value="1"/>
</dbReference>
<feature type="transmembrane region" description="Helical" evidence="8">
    <location>
        <begin position="503"/>
        <end position="524"/>
    </location>
</feature>
<dbReference type="AlphaFoldDB" id="A0A0J1JLA5"/>
<dbReference type="SUPFAM" id="SSF161098">
    <property type="entry name" value="MetI-like"/>
    <property type="match status" value="2"/>
</dbReference>
<reference evidence="10 11" key="1">
    <citation type="submission" date="2015-05" db="EMBL/GenBank/DDBJ databases">
        <title>Photobacterium galathea sp. nov.</title>
        <authorList>
            <person name="Machado H."/>
            <person name="Gram L."/>
        </authorList>
    </citation>
    <scope>NUCLEOTIDE SEQUENCE [LARGE SCALE GENOMIC DNA]</scope>
    <source>
        <strain evidence="10 11">DSM 25995</strain>
    </source>
</reference>
<evidence type="ECO:0000256" key="2">
    <source>
        <dbReference type="ARBA" id="ARBA00022448"/>
    </source>
</evidence>
<feature type="transmembrane region" description="Helical" evidence="8">
    <location>
        <begin position="58"/>
        <end position="80"/>
    </location>
</feature>
<keyword evidence="6 8" id="KW-0472">Membrane</keyword>
<dbReference type="CDD" id="cd06261">
    <property type="entry name" value="TM_PBP2"/>
    <property type="match status" value="2"/>
</dbReference>
<dbReference type="GO" id="GO:0055085">
    <property type="term" value="P:transmembrane transport"/>
    <property type="evidence" value="ECO:0007669"/>
    <property type="project" value="InterPro"/>
</dbReference>
<feature type="transmembrane region" description="Helical" evidence="8">
    <location>
        <begin position="420"/>
        <end position="444"/>
    </location>
</feature>
<keyword evidence="2" id="KW-0813">Transport</keyword>
<feature type="transmembrane region" description="Helical" evidence="8">
    <location>
        <begin position="101"/>
        <end position="122"/>
    </location>
</feature>
<evidence type="ECO:0000256" key="3">
    <source>
        <dbReference type="ARBA" id="ARBA00022475"/>
    </source>
</evidence>
<comment type="subcellular location">
    <subcellularLocation>
        <location evidence="1">Cell membrane</location>
        <topology evidence="1">Multi-pass membrane protein</topology>
    </subcellularLocation>
</comment>
<dbReference type="GO" id="GO:0005886">
    <property type="term" value="C:plasma membrane"/>
    <property type="evidence" value="ECO:0007669"/>
    <property type="project" value="UniProtKB-SubCell"/>
</dbReference>
<feature type="transmembrane region" description="Helical" evidence="8">
    <location>
        <begin position="389"/>
        <end position="408"/>
    </location>
</feature>
<feature type="compositionally biased region" description="Low complexity" evidence="7">
    <location>
        <begin position="583"/>
        <end position="600"/>
    </location>
</feature>
<keyword evidence="3" id="KW-1003">Cell membrane</keyword>
<keyword evidence="11" id="KW-1185">Reference proteome</keyword>
<evidence type="ECO:0000256" key="1">
    <source>
        <dbReference type="ARBA" id="ARBA00004651"/>
    </source>
</evidence>
<evidence type="ECO:0000313" key="10">
    <source>
        <dbReference type="EMBL" id="KLV02847.1"/>
    </source>
</evidence>
<feature type="domain" description="ABC transmembrane type-1" evidence="9">
    <location>
        <begin position="54"/>
        <end position="268"/>
    </location>
</feature>
<feature type="transmembrane region" description="Helical" evidence="8">
    <location>
        <begin position="142"/>
        <end position="167"/>
    </location>
</feature>
<sequence length="611" mass="67702">MIHLLYLLALLLCVAPLIPGLLGVVLPAASWLPPLGLNSPSAVAWQQLLSWPGLGESIALSLFTGLGSTLLALLFTFFILRRYWDTPQWRRLENTLSPMLALPHVAFAIGFALLFAPTGWFFRLLAASGLNTDNAINVVQDPYGIGLLIVLAIKETPFLLLMSIGVLQQLQVKRLLAVSTSLGCTHHESWHKVILPLWLPKMRLPLLAVAAYGLSVVDIALFLGPQRPSTFAIQVWHWFNEPDLQLLPRAAAGALLLLAITLSVLLGLRGLEWLLVRGTRAWQLNGPTASTYCGLVSTSHAVNGRYNGAGSPQTLHPALITRLRGCATALRRRIPLFAPFVLIPLLVIPTLLVWSFAQRWRFPDLLPSRYSFRFWEQELEPLLTLTGHSMLLALGSGLIALVLTIGCLEYKQRYHRAIPYWILAIPLVTPQLSLLFGIQVATYWVPGQHFGLWVFWSHLFFVFPYLYLSLEGAWRSYDVRLDQCSRSLGKTAWQTWWQVKRPIVQPAILMGLAVGISVSLAQYLPTQMLGAGRISTITTEAVALASGQDRRVMAIYGLLQGLLPLLFFGLAVFINRRTSRYSSPYSSQGHGPSDTSSTHSGSHHANDTVRG</sequence>
<dbReference type="Gene3D" id="1.10.3720.10">
    <property type="entry name" value="MetI-like"/>
    <property type="match status" value="2"/>
</dbReference>
<accession>A0A0J1JLA5</accession>
<feature type="transmembrane region" description="Helical" evidence="8">
    <location>
        <begin position="246"/>
        <end position="268"/>
    </location>
</feature>
<dbReference type="EMBL" id="LDOV01000003">
    <property type="protein sequence ID" value="KLV02847.1"/>
    <property type="molecule type" value="Genomic_DNA"/>
</dbReference>
<dbReference type="OrthoDB" id="7852521at2"/>
<feature type="region of interest" description="Disordered" evidence="7">
    <location>
        <begin position="583"/>
        <end position="611"/>
    </location>
</feature>
<feature type="domain" description="ABC transmembrane type-1" evidence="9">
    <location>
        <begin position="386"/>
        <end position="571"/>
    </location>
</feature>
<gene>
    <name evidence="10" type="ORF">ABT58_01775</name>
</gene>
<evidence type="ECO:0000256" key="4">
    <source>
        <dbReference type="ARBA" id="ARBA00022692"/>
    </source>
</evidence>
<dbReference type="PANTHER" id="PTHR30183:SF6">
    <property type="entry name" value="INNER MEMBRANE ABC TRANSPORTER PERMEASE PROTEIN YNJC"/>
    <property type="match status" value="1"/>
</dbReference>
<feature type="transmembrane region" description="Helical" evidence="8">
    <location>
        <begin position="553"/>
        <end position="574"/>
    </location>
</feature>
<evidence type="ECO:0000256" key="6">
    <source>
        <dbReference type="ARBA" id="ARBA00023136"/>
    </source>
</evidence>